<dbReference type="RefSeq" id="WP_103563577.1">
    <property type="nucleotide sequence ID" value="NZ_MTBP01000002.1"/>
</dbReference>
<organism evidence="2 3">
    <name type="scientific">Actinomadura rubteroloni</name>
    <dbReference type="NCBI Taxonomy" id="1926885"/>
    <lineage>
        <taxon>Bacteria</taxon>
        <taxon>Bacillati</taxon>
        <taxon>Actinomycetota</taxon>
        <taxon>Actinomycetes</taxon>
        <taxon>Streptosporangiales</taxon>
        <taxon>Thermomonosporaceae</taxon>
        <taxon>Actinomadura</taxon>
    </lineage>
</organism>
<sequence length="74" mass="8032">MVMGEARALDELRDAYQAQIARLRSERDEARRQALAARAAASVARADLARVAAKVEELMRVAGRPRADGPDVTA</sequence>
<gene>
    <name evidence="2" type="ORF">BTM25_30780</name>
</gene>
<evidence type="ECO:0000313" key="2">
    <source>
        <dbReference type="EMBL" id="POM24449.1"/>
    </source>
</evidence>
<evidence type="ECO:0000256" key="1">
    <source>
        <dbReference type="SAM" id="Coils"/>
    </source>
</evidence>
<dbReference type="EMBL" id="MTBP01000002">
    <property type="protein sequence ID" value="POM24449.1"/>
    <property type="molecule type" value="Genomic_DNA"/>
</dbReference>
<keyword evidence="3" id="KW-1185">Reference proteome</keyword>
<accession>A0A2P4UHD2</accession>
<reference evidence="2 3" key="1">
    <citation type="journal article" date="2017" name="Chemistry">
        <title>Isolation, Biosynthesis and Chemical Modifications of Rubterolones A-F: Rare Tropolone Alkaloids from Actinomadura sp. 5-2.</title>
        <authorList>
            <person name="Guo H."/>
            <person name="Benndorf R."/>
            <person name="Leichnitz D."/>
            <person name="Klassen J.L."/>
            <person name="Vollmers J."/>
            <person name="Gorls H."/>
            <person name="Steinacker M."/>
            <person name="Weigel C."/>
            <person name="Dahse H.M."/>
            <person name="Kaster A.K."/>
            <person name="de Beer Z.W."/>
            <person name="Poulsen M."/>
            <person name="Beemelmanns C."/>
        </authorList>
    </citation>
    <scope>NUCLEOTIDE SEQUENCE [LARGE SCALE GENOMIC DNA]</scope>
    <source>
        <strain evidence="2 3">5-2</strain>
    </source>
</reference>
<name>A0A2P4UHD2_9ACTN</name>
<protein>
    <submittedName>
        <fullName evidence="2">Uncharacterized protein</fullName>
    </submittedName>
</protein>
<proteinExistence type="predicted"/>
<comment type="caution">
    <text evidence="2">The sequence shown here is derived from an EMBL/GenBank/DDBJ whole genome shotgun (WGS) entry which is preliminary data.</text>
</comment>
<dbReference type="AlphaFoldDB" id="A0A2P4UHD2"/>
<keyword evidence="1" id="KW-0175">Coiled coil</keyword>
<evidence type="ECO:0000313" key="3">
    <source>
        <dbReference type="Proteomes" id="UP000242367"/>
    </source>
</evidence>
<feature type="coiled-coil region" evidence="1">
    <location>
        <begin position="6"/>
        <end position="40"/>
    </location>
</feature>
<dbReference type="Proteomes" id="UP000242367">
    <property type="component" value="Unassembled WGS sequence"/>
</dbReference>